<dbReference type="InterPro" id="IPR052541">
    <property type="entry name" value="SQRD"/>
</dbReference>
<dbReference type="InterPro" id="IPR036188">
    <property type="entry name" value="FAD/NAD-bd_sf"/>
</dbReference>
<dbReference type="RefSeq" id="WP_124878609.1">
    <property type="nucleotide sequence ID" value="NZ_RQJO01000015.1"/>
</dbReference>
<organism evidence="2 3">
    <name type="scientific">Larkinella rosea</name>
    <dbReference type="NCBI Taxonomy" id="2025312"/>
    <lineage>
        <taxon>Bacteria</taxon>
        <taxon>Pseudomonadati</taxon>
        <taxon>Bacteroidota</taxon>
        <taxon>Cytophagia</taxon>
        <taxon>Cytophagales</taxon>
        <taxon>Spirosomataceae</taxon>
        <taxon>Larkinella</taxon>
    </lineage>
</organism>
<accession>A0A3P1BCX5</accession>
<dbReference type="OrthoDB" id="9805710at2"/>
<dbReference type="GO" id="GO:0016491">
    <property type="term" value="F:oxidoreductase activity"/>
    <property type="evidence" value="ECO:0007669"/>
    <property type="project" value="InterPro"/>
</dbReference>
<comment type="caution">
    <text evidence="2">The sequence shown here is derived from an EMBL/GenBank/DDBJ whole genome shotgun (WGS) entry which is preliminary data.</text>
</comment>
<name>A0A3P1BCX5_9BACT</name>
<evidence type="ECO:0000313" key="2">
    <source>
        <dbReference type="EMBL" id="RRA98771.1"/>
    </source>
</evidence>
<dbReference type="PANTHER" id="PTHR43755:SF1">
    <property type="entry name" value="FAD-DEPENDENT PYRIDINE NUCLEOTIDE-DISULPHIDE OXIDOREDUCTASE"/>
    <property type="match status" value="1"/>
</dbReference>
<protein>
    <submittedName>
        <fullName evidence="2">NAD(P)/FAD-dependent oxidoreductase</fullName>
    </submittedName>
</protein>
<dbReference type="Gene3D" id="3.50.50.60">
    <property type="entry name" value="FAD/NAD(P)-binding domain"/>
    <property type="match status" value="2"/>
</dbReference>
<dbReference type="PRINTS" id="PR00368">
    <property type="entry name" value="FADPNR"/>
</dbReference>
<feature type="domain" description="FAD/NAD(P)-binding" evidence="1">
    <location>
        <begin position="195"/>
        <end position="292"/>
    </location>
</feature>
<keyword evidence="3" id="KW-1185">Reference proteome</keyword>
<reference evidence="2 3" key="1">
    <citation type="submission" date="2018-11" db="EMBL/GenBank/DDBJ databases">
        <authorList>
            <person name="Zhou Z."/>
            <person name="Wang G."/>
        </authorList>
    </citation>
    <scope>NUCLEOTIDE SEQUENCE [LARGE SCALE GENOMIC DNA]</scope>
    <source>
        <strain evidence="2 3">KCTC52004</strain>
    </source>
</reference>
<dbReference type="Pfam" id="PF07992">
    <property type="entry name" value="Pyr_redox_2"/>
    <property type="match status" value="2"/>
</dbReference>
<evidence type="ECO:0000259" key="1">
    <source>
        <dbReference type="Pfam" id="PF07992"/>
    </source>
</evidence>
<dbReference type="SUPFAM" id="SSF51905">
    <property type="entry name" value="FAD/NAD(P)-binding domain"/>
    <property type="match status" value="2"/>
</dbReference>
<dbReference type="EMBL" id="RQJO01000015">
    <property type="protein sequence ID" value="RRA98771.1"/>
    <property type="molecule type" value="Genomic_DNA"/>
</dbReference>
<evidence type="ECO:0000313" key="3">
    <source>
        <dbReference type="Proteomes" id="UP000271925"/>
    </source>
</evidence>
<sequence>MKLRVLVLGAGFGGLELSTILSEAIGTELDLTLIDQHDSFYFGYSKLDVMFGRKQPDTVKISYRNVVKPGVRFRQETITAIDPVAKRVTTSDGTYEADVLVVALGANYDLAATPGLAEGGNEYYSFEGAEKLREVLPRFSQGHAVVGVCSAPFKCPPAPSEAALMLHDYLLKRGVRDACTISLIIPFGLPIPPSPDTSKALLKAFEERHIQFIPQRKVRSLDASRKVVSLDDGSELPYNLFLGIPKHVAPEVVLQSGLAENGWIPVDKANLLTKFPNVYAIGDVTSVGTPKAGVFAEGAAKTAAAAIIAAYKGKENTSAYTGAGSCYIEFGEGKVGRVDVDFFSGPKPFGIHHDPSEMLVVDKDHFGSSRKARWFGL</sequence>
<dbReference type="InterPro" id="IPR023753">
    <property type="entry name" value="FAD/NAD-binding_dom"/>
</dbReference>
<feature type="domain" description="FAD/NAD(P)-binding" evidence="1">
    <location>
        <begin position="4"/>
        <end position="147"/>
    </location>
</feature>
<gene>
    <name evidence="2" type="ORF">EHT25_27655</name>
</gene>
<dbReference type="PANTHER" id="PTHR43755">
    <property type="match status" value="1"/>
</dbReference>
<dbReference type="AlphaFoldDB" id="A0A3P1BCX5"/>
<proteinExistence type="predicted"/>
<dbReference type="Proteomes" id="UP000271925">
    <property type="component" value="Unassembled WGS sequence"/>
</dbReference>